<proteinExistence type="predicted"/>
<dbReference type="AlphaFoldDB" id="A0AAN8RPQ2"/>
<reference evidence="2 3" key="1">
    <citation type="submission" date="2019-10" db="EMBL/GenBank/DDBJ databases">
        <authorList>
            <person name="Palmer J.M."/>
        </authorList>
    </citation>
    <scope>NUCLEOTIDE SEQUENCE [LARGE SCALE GENOMIC DNA]</scope>
    <source>
        <strain evidence="2 3">TWF718</strain>
    </source>
</reference>
<dbReference type="EMBL" id="JAVHNR010000003">
    <property type="protein sequence ID" value="KAK6348627.1"/>
    <property type="molecule type" value="Genomic_DNA"/>
</dbReference>
<evidence type="ECO:0000256" key="1">
    <source>
        <dbReference type="SAM" id="SignalP"/>
    </source>
</evidence>
<gene>
    <name evidence="2" type="ORF">TWF718_006416</name>
</gene>
<dbReference type="Proteomes" id="UP001313282">
    <property type="component" value="Unassembled WGS sequence"/>
</dbReference>
<evidence type="ECO:0000313" key="2">
    <source>
        <dbReference type="EMBL" id="KAK6348627.1"/>
    </source>
</evidence>
<feature type="signal peptide" evidence="1">
    <location>
        <begin position="1"/>
        <end position="19"/>
    </location>
</feature>
<name>A0AAN8RPQ2_9PEZI</name>
<comment type="caution">
    <text evidence="2">The sequence shown here is derived from an EMBL/GenBank/DDBJ whole genome shotgun (WGS) entry which is preliminary data.</text>
</comment>
<feature type="chain" id="PRO_5043023680" evidence="1">
    <location>
        <begin position="20"/>
        <end position="338"/>
    </location>
</feature>
<accession>A0AAN8RPQ2</accession>
<keyword evidence="3" id="KW-1185">Reference proteome</keyword>
<sequence length="338" mass="37126">MLVLHFLLVLIFSSGLVLGAPAGGAIGETKNLYVLSKLPPGIWPDDRWRAFIDHLQKIAKPRKPRSAVTAELAHTRRPAPTLIPAPVDPPSSAPFVERAEKMRAMETLADCEKRGIDIFGDIPGDAQRVPLNDPSAPVKRYDGIDFENMTFIHTFSADSDASLWATAQVLVSQFPELVNRTEAYQKALKKRETVRSDPGVKVTVHRATGAPVGFDDDRIGIGMWEGGKNDWSTNPQPCQGKGWWIDSVRHGTTYLANIPTYSVGVSFRALGGYDRERLDFRTHSGSVSDCQTILYSAGERTPASCWRHGKVAAKCFILLQNPGFKAPAQQCKNGVCSK</sequence>
<keyword evidence="1" id="KW-0732">Signal</keyword>
<protein>
    <submittedName>
        <fullName evidence="2">Uncharacterized protein</fullName>
    </submittedName>
</protein>
<evidence type="ECO:0000313" key="3">
    <source>
        <dbReference type="Proteomes" id="UP001313282"/>
    </source>
</evidence>
<organism evidence="2 3">
    <name type="scientific">Orbilia javanica</name>
    <dbReference type="NCBI Taxonomy" id="47235"/>
    <lineage>
        <taxon>Eukaryota</taxon>
        <taxon>Fungi</taxon>
        <taxon>Dikarya</taxon>
        <taxon>Ascomycota</taxon>
        <taxon>Pezizomycotina</taxon>
        <taxon>Orbiliomycetes</taxon>
        <taxon>Orbiliales</taxon>
        <taxon>Orbiliaceae</taxon>
        <taxon>Orbilia</taxon>
    </lineage>
</organism>